<evidence type="ECO:0000259" key="3">
    <source>
        <dbReference type="PROSITE" id="PS51186"/>
    </source>
</evidence>
<proteinExistence type="predicted"/>
<sequence>MESPMRIRQVKLLDLEEIVRIEQANFLGEEAISPEKLKEQIEKIPNTFLIADLNGEIAGYIIGSAVSSHHQSADCLVKGMRNLDKSNFIFLQRLSINPDFKGQGVGTLLLAAMEEVVVDLQNQGIYLACKDHLISYFVMNGFSDSGIFETTYGDEPHIEMIWENPYFKE</sequence>
<dbReference type="InterPro" id="IPR000182">
    <property type="entry name" value="GNAT_dom"/>
</dbReference>
<dbReference type="CDD" id="cd04301">
    <property type="entry name" value="NAT_SF"/>
    <property type="match status" value="1"/>
</dbReference>
<feature type="domain" description="N-acetyltransferase" evidence="3">
    <location>
        <begin position="5"/>
        <end position="165"/>
    </location>
</feature>
<dbReference type="PATRIC" id="fig|1302.21.peg.1255"/>
<keyword evidence="1 4" id="KW-0808">Transferase</keyword>
<dbReference type="AlphaFoldDB" id="A0A139N6V5"/>
<dbReference type="PANTHER" id="PTHR10908:SF0">
    <property type="entry name" value="SEROTONIN N-ACETYLTRANSFERASE"/>
    <property type="match status" value="1"/>
</dbReference>
<dbReference type="InterPro" id="IPR016181">
    <property type="entry name" value="Acyl_CoA_acyltransferase"/>
</dbReference>
<dbReference type="SUPFAM" id="SSF55729">
    <property type="entry name" value="Acyl-CoA N-acyltransferases (Nat)"/>
    <property type="match status" value="1"/>
</dbReference>
<evidence type="ECO:0000313" key="4">
    <source>
        <dbReference type="EMBL" id="KXT71643.1"/>
    </source>
</evidence>
<dbReference type="Proteomes" id="UP000070096">
    <property type="component" value="Unassembled WGS sequence"/>
</dbReference>
<organism evidence="4 5">
    <name type="scientific">Streptococcus gordonii</name>
    <dbReference type="NCBI Taxonomy" id="1302"/>
    <lineage>
        <taxon>Bacteria</taxon>
        <taxon>Bacillati</taxon>
        <taxon>Bacillota</taxon>
        <taxon>Bacilli</taxon>
        <taxon>Lactobacillales</taxon>
        <taxon>Streptococcaceae</taxon>
        <taxon>Streptococcus</taxon>
    </lineage>
</organism>
<dbReference type="InterPro" id="IPR051635">
    <property type="entry name" value="SNAT-like"/>
</dbReference>
<dbReference type="GO" id="GO:0008080">
    <property type="term" value="F:N-acetyltransferase activity"/>
    <property type="evidence" value="ECO:0007669"/>
    <property type="project" value="UniProtKB-ARBA"/>
</dbReference>
<dbReference type="Pfam" id="PF00583">
    <property type="entry name" value="Acetyltransf_1"/>
    <property type="match status" value="1"/>
</dbReference>
<accession>A0A139N6V5</accession>
<comment type="caution">
    <text evidence="4">The sequence shown here is derived from an EMBL/GenBank/DDBJ whole genome shotgun (WGS) entry which is preliminary data.</text>
</comment>
<keyword evidence="2" id="KW-0012">Acyltransferase</keyword>
<dbReference type="Gene3D" id="3.40.630.30">
    <property type="match status" value="1"/>
</dbReference>
<protein>
    <submittedName>
        <fullName evidence="4">Putative arylalkylamine n-acetyltransferase</fullName>
    </submittedName>
</protein>
<dbReference type="EMBL" id="LQRC01000169">
    <property type="protein sequence ID" value="KXT71643.1"/>
    <property type="molecule type" value="Genomic_DNA"/>
</dbReference>
<evidence type="ECO:0000256" key="2">
    <source>
        <dbReference type="ARBA" id="ARBA00023315"/>
    </source>
</evidence>
<evidence type="ECO:0000256" key="1">
    <source>
        <dbReference type="ARBA" id="ARBA00022679"/>
    </source>
</evidence>
<gene>
    <name evidence="4" type="ORF">SGODD07_01121</name>
</gene>
<evidence type="ECO:0000313" key="5">
    <source>
        <dbReference type="Proteomes" id="UP000070096"/>
    </source>
</evidence>
<name>A0A139N6V5_STRGN</name>
<dbReference type="PROSITE" id="PS51186">
    <property type="entry name" value="GNAT"/>
    <property type="match status" value="1"/>
</dbReference>
<reference evidence="4 5" key="1">
    <citation type="submission" date="2016-01" db="EMBL/GenBank/DDBJ databases">
        <title>Highly variable Streptococcus oralis are common among viridans streptococci isolated from primates.</title>
        <authorList>
            <person name="Denapaite D."/>
            <person name="Rieger M."/>
            <person name="Koendgen S."/>
            <person name="Brueckner R."/>
            <person name="Ochigava I."/>
            <person name="Kappeler P."/>
            <person name="Maetz-Rensing K."/>
            <person name="Leendertz F."/>
            <person name="Hakenbeck R."/>
        </authorList>
    </citation>
    <scope>NUCLEOTIDE SEQUENCE [LARGE SCALE GENOMIC DNA]</scope>
    <source>
        <strain evidence="4 5">DD07</strain>
    </source>
</reference>
<dbReference type="PANTHER" id="PTHR10908">
    <property type="entry name" value="SEROTONIN N-ACETYLTRANSFERASE"/>
    <property type="match status" value="1"/>
</dbReference>